<keyword evidence="2" id="KW-0808">Transferase</keyword>
<dbReference type="Proteomes" id="UP001355653">
    <property type="component" value="Unassembled WGS sequence"/>
</dbReference>
<protein>
    <submittedName>
        <fullName evidence="2">Class I SAM-dependent methyltransferase</fullName>
    </submittedName>
</protein>
<dbReference type="GO" id="GO:0032259">
    <property type="term" value="P:methylation"/>
    <property type="evidence" value="ECO:0007669"/>
    <property type="project" value="UniProtKB-KW"/>
</dbReference>
<name>A0ABU6DFH9_9BACL</name>
<gene>
    <name evidence="2" type="ORF">P5G65_21165</name>
</gene>
<dbReference type="Pfam" id="PF08241">
    <property type="entry name" value="Methyltransf_11"/>
    <property type="match status" value="1"/>
</dbReference>
<evidence type="ECO:0000313" key="3">
    <source>
        <dbReference type="Proteomes" id="UP001355653"/>
    </source>
</evidence>
<reference evidence="2 3" key="1">
    <citation type="submission" date="2023-03" db="EMBL/GenBank/DDBJ databases">
        <title>Bacillus Genome Sequencing.</title>
        <authorList>
            <person name="Dunlap C."/>
        </authorList>
    </citation>
    <scope>NUCLEOTIDE SEQUENCE [LARGE SCALE GENOMIC DNA]</scope>
    <source>
        <strain evidence="2 3">NRS-1351</strain>
    </source>
</reference>
<dbReference type="InterPro" id="IPR013216">
    <property type="entry name" value="Methyltransf_11"/>
</dbReference>
<keyword evidence="3" id="KW-1185">Reference proteome</keyword>
<comment type="caution">
    <text evidence="2">The sequence shown here is derived from an EMBL/GenBank/DDBJ whole genome shotgun (WGS) entry which is preliminary data.</text>
</comment>
<evidence type="ECO:0000313" key="2">
    <source>
        <dbReference type="EMBL" id="MEB4796419.1"/>
    </source>
</evidence>
<evidence type="ECO:0000259" key="1">
    <source>
        <dbReference type="Pfam" id="PF08241"/>
    </source>
</evidence>
<dbReference type="SUPFAM" id="SSF53335">
    <property type="entry name" value="S-adenosyl-L-methionine-dependent methyltransferases"/>
    <property type="match status" value="1"/>
</dbReference>
<dbReference type="Gene3D" id="3.40.50.150">
    <property type="entry name" value="Vaccinia Virus protein VP39"/>
    <property type="match status" value="1"/>
</dbReference>
<dbReference type="PANTHER" id="PTHR43591">
    <property type="entry name" value="METHYLTRANSFERASE"/>
    <property type="match status" value="1"/>
</dbReference>
<dbReference type="PANTHER" id="PTHR43591:SF24">
    <property type="entry name" value="2-METHOXY-6-POLYPRENYL-1,4-BENZOQUINOL METHYLASE, MITOCHONDRIAL"/>
    <property type="match status" value="1"/>
</dbReference>
<dbReference type="EMBL" id="JAROBY010000035">
    <property type="protein sequence ID" value="MEB4796419.1"/>
    <property type="molecule type" value="Genomic_DNA"/>
</dbReference>
<dbReference type="CDD" id="cd02440">
    <property type="entry name" value="AdoMet_MTases"/>
    <property type="match status" value="1"/>
</dbReference>
<feature type="domain" description="Methyltransferase type 11" evidence="1">
    <location>
        <begin position="40"/>
        <end position="134"/>
    </location>
</feature>
<organism evidence="2 3">
    <name type="scientific">Paenibacillus chondroitinus</name>
    <dbReference type="NCBI Taxonomy" id="59842"/>
    <lineage>
        <taxon>Bacteria</taxon>
        <taxon>Bacillati</taxon>
        <taxon>Bacillota</taxon>
        <taxon>Bacilli</taxon>
        <taxon>Bacillales</taxon>
        <taxon>Paenibacillaceae</taxon>
        <taxon>Paenibacillus</taxon>
    </lineage>
</organism>
<proteinExistence type="predicted"/>
<keyword evidence="2" id="KW-0489">Methyltransferase</keyword>
<dbReference type="RefSeq" id="WP_127450718.1">
    <property type="nucleotide sequence ID" value="NZ_JAROBY010000035.1"/>
</dbReference>
<dbReference type="GO" id="GO:0008168">
    <property type="term" value="F:methyltransferase activity"/>
    <property type="evidence" value="ECO:0007669"/>
    <property type="project" value="UniProtKB-KW"/>
</dbReference>
<sequence>MPINFHDEKNKGTYTTRTADDTWMRFIEKKMDVHNKVVADIGCGGGIYTKAFSDLGASHVTGVDFSKEMLIGAADNCKEKDNITFVLGDAFSSNLPSNSNDIVLERALIHHLNDLMACFKEANRALKTNGLFIVQDRTPEDCLLPGDANHLRGYFFEKFPQLIEKEVARRYTSDQVRSALAANGFELLNETQLWETRRVYEELGALTQDLLQRTGRSILHDITDSELQELVVFITKKLENTILPIVEKDSWTVWIATKK</sequence>
<dbReference type="InterPro" id="IPR029063">
    <property type="entry name" value="SAM-dependent_MTases_sf"/>
</dbReference>
<accession>A0ABU6DFH9</accession>